<keyword evidence="8 10" id="KW-0472">Membrane</keyword>
<dbReference type="GO" id="GO:0046677">
    <property type="term" value="P:response to antibiotic"/>
    <property type="evidence" value="ECO:0007669"/>
    <property type="project" value="UniProtKB-KW"/>
</dbReference>
<dbReference type="PIRSF" id="PIRSF006603">
    <property type="entry name" value="DinF"/>
    <property type="match status" value="1"/>
</dbReference>
<name>A0A6L5GT75_9FIRM</name>
<dbReference type="EMBL" id="VOGB01000005">
    <property type="protein sequence ID" value="MQM73464.1"/>
    <property type="molecule type" value="Genomic_DNA"/>
</dbReference>
<dbReference type="CDD" id="cd13143">
    <property type="entry name" value="MATE_MepA_like"/>
    <property type="match status" value="1"/>
</dbReference>
<gene>
    <name evidence="11" type="ORF">FRC53_08655</name>
</gene>
<keyword evidence="6 10" id="KW-0812">Transmembrane</keyword>
<keyword evidence="9" id="KW-0046">Antibiotic resistance</keyword>
<dbReference type="GO" id="GO:0042910">
    <property type="term" value="F:xenobiotic transmembrane transporter activity"/>
    <property type="evidence" value="ECO:0007669"/>
    <property type="project" value="InterPro"/>
</dbReference>
<evidence type="ECO:0000256" key="5">
    <source>
        <dbReference type="ARBA" id="ARBA00022475"/>
    </source>
</evidence>
<evidence type="ECO:0000256" key="1">
    <source>
        <dbReference type="ARBA" id="ARBA00004651"/>
    </source>
</evidence>
<evidence type="ECO:0000256" key="4">
    <source>
        <dbReference type="ARBA" id="ARBA00022448"/>
    </source>
</evidence>
<keyword evidence="5" id="KW-1003">Cell membrane</keyword>
<dbReference type="PANTHER" id="PTHR43823:SF3">
    <property type="entry name" value="MULTIDRUG EXPORT PROTEIN MEPA"/>
    <property type="match status" value="1"/>
</dbReference>
<dbReference type="InterPro" id="IPR048279">
    <property type="entry name" value="MdtK-like"/>
</dbReference>
<reference evidence="11" key="1">
    <citation type="journal article" date="2020" name="Appl. Environ. Microbiol.">
        <title>Medium-Chain Fatty Acid Synthesis by 'Candidatus Weimeria bifida' gen. nov., sp. nov., and 'Candidatus Pseudoramibacter fermentans' sp. nov.</title>
        <authorList>
            <person name="Scarborough M.J."/>
            <person name="Myers K.S."/>
            <person name="Donohue T.J."/>
            <person name="Noguera D.R."/>
        </authorList>
    </citation>
    <scope>NUCLEOTIDE SEQUENCE</scope>
    <source>
        <strain evidence="11">EUB1.1</strain>
    </source>
</reference>
<comment type="subcellular location">
    <subcellularLocation>
        <location evidence="1">Cell membrane</location>
        <topology evidence="1">Multi-pass membrane protein</topology>
    </subcellularLocation>
</comment>
<accession>A0A6L5GT75</accession>
<dbReference type="Pfam" id="PF01554">
    <property type="entry name" value="MatE"/>
    <property type="match status" value="2"/>
</dbReference>
<feature type="transmembrane region" description="Helical" evidence="10">
    <location>
        <begin position="101"/>
        <end position="123"/>
    </location>
</feature>
<evidence type="ECO:0000313" key="12">
    <source>
        <dbReference type="Proteomes" id="UP000473648"/>
    </source>
</evidence>
<keyword evidence="7 10" id="KW-1133">Transmembrane helix</keyword>
<comment type="caution">
    <text evidence="11">The sequence shown here is derived from an EMBL/GenBank/DDBJ whole genome shotgun (WGS) entry which is preliminary data.</text>
</comment>
<dbReference type="PANTHER" id="PTHR43823">
    <property type="entry name" value="SPORULATION PROTEIN YKVU"/>
    <property type="match status" value="1"/>
</dbReference>
<evidence type="ECO:0000256" key="9">
    <source>
        <dbReference type="ARBA" id="ARBA00023251"/>
    </source>
</evidence>
<evidence type="ECO:0000256" key="7">
    <source>
        <dbReference type="ARBA" id="ARBA00022989"/>
    </source>
</evidence>
<sequence length="467" mass="49969">MADAARKSDPSDFAQGSLTRIILHQAVPVMLAQIAQMLYNIVDRIYIGHMPGTGESALSGVGLVFPIITIIAAFTGLYGTGGAPLFAIARGAGDDARAKKILGNTTALLVGTSFVLMAVGYLFEKPVLILFGADAHTLPYAVAYTRIYLIGTAFSMFATGLTPFINAEGFPRTGMITTVLGVVINFALDPVFIFALGLGVAGAAVATVISQFAAALWVFRFMTGDKALMKIDRASLRLEGGLVRRIAALGTSGFIMNCTNALVQIVYNATLSAIGGSLYVGIMTVINSIRQMAELPALGLTSGTSPVIGYNYGAKAYGRVKKSIRIMFALTFAFSLAIWIFISACPHLLMAIFTGSARMIAAGQHAVRVYFFGFVFMSFQYTGQTTFQALGKPKQAIFFSLLRKAFIVVPLTVLLPRWLGVYGVFAAEPISNVVGGLASFTTMMLTVYRKLPAENRRKTISSKAKRL</sequence>
<evidence type="ECO:0000256" key="10">
    <source>
        <dbReference type="SAM" id="Phobius"/>
    </source>
</evidence>
<feature type="transmembrane region" description="Helical" evidence="10">
    <location>
        <begin position="176"/>
        <end position="195"/>
    </location>
</feature>
<keyword evidence="4" id="KW-0813">Transport</keyword>
<feature type="transmembrane region" description="Helical" evidence="10">
    <location>
        <begin position="326"/>
        <end position="353"/>
    </location>
</feature>
<feature type="transmembrane region" description="Helical" evidence="10">
    <location>
        <begin position="396"/>
        <end position="418"/>
    </location>
</feature>
<feature type="transmembrane region" description="Helical" evidence="10">
    <location>
        <begin position="365"/>
        <end position="384"/>
    </location>
</feature>
<evidence type="ECO:0000256" key="2">
    <source>
        <dbReference type="ARBA" id="ARBA00008417"/>
    </source>
</evidence>
<comment type="similarity">
    <text evidence="2">Belongs to the multi antimicrobial extrusion (MATE) (TC 2.A.66.1) family. MepA subfamily.</text>
</comment>
<feature type="transmembrane region" description="Helical" evidence="10">
    <location>
        <begin position="269"/>
        <end position="289"/>
    </location>
</feature>
<organism evidence="11 12">
    <name type="scientific">Candidatus Pseudoramibacter fermentans</name>
    <dbReference type="NCBI Taxonomy" id="2594427"/>
    <lineage>
        <taxon>Bacteria</taxon>
        <taxon>Bacillati</taxon>
        <taxon>Bacillota</taxon>
        <taxon>Clostridia</taxon>
        <taxon>Eubacteriales</taxon>
        <taxon>Eubacteriaceae</taxon>
        <taxon>Pseudoramibacter</taxon>
    </lineage>
</organism>
<dbReference type="AlphaFoldDB" id="A0A6L5GT75"/>
<feature type="transmembrane region" description="Helical" evidence="10">
    <location>
        <begin position="201"/>
        <end position="221"/>
    </location>
</feature>
<evidence type="ECO:0000256" key="8">
    <source>
        <dbReference type="ARBA" id="ARBA00023136"/>
    </source>
</evidence>
<feature type="transmembrane region" description="Helical" evidence="10">
    <location>
        <begin position="143"/>
        <end position="164"/>
    </location>
</feature>
<dbReference type="InterPro" id="IPR051327">
    <property type="entry name" value="MATE_MepA_subfamily"/>
</dbReference>
<dbReference type="GO" id="GO:0005886">
    <property type="term" value="C:plasma membrane"/>
    <property type="evidence" value="ECO:0007669"/>
    <property type="project" value="UniProtKB-SubCell"/>
</dbReference>
<keyword evidence="12" id="KW-1185">Reference proteome</keyword>
<dbReference type="GO" id="GO:0015297">
    <property type="term" value="F:antiporter activity"/>
    <property type="evidence" value="ECO:0007669"/>
    <property type="project" value="InterPro"/>
</dbReference>
<feature type="transmembrane region" description="Helical" evidence="10">
    <location>
        <begin position="21"/>
        <end position="42"/>
    </location>
</feature>
<proteinExistence type="inferred from homology"/>
<dbReference type="Proteomes" id="UP000473648">
    <property type="component" value="Unassembled WGS sequence"/>
</dbReference>
<protein>
    <recommendedName>
        <fullName evidence="3">Multidrug export protein MepA</fullName>
    </recommendedName>
</protein>
<evidence type="ECO:0000256" key="6">
    <source>
        <dbReference type="ARBA" id="ARBA00022692"/>
    </source>
</evidence>
<dbReference type="NCBIfam" id="TIGR00797">
    <property type="entry name" value="matE"/>
    <property type="match status" value="1"/>
</dbReference>
<feature type="transmembrane region" description="Helical" evidence="10">
    <location>
        <begin position="430"/>
        <end position="448"/>
    </location>
</feature>
<evidence type="ECO:0000313" key="11">
    <source>
        <dbReference type="EMBL" id="MQM73464.1"/>
    </source>
</evidence>
<feature type="transmembrane region" description="Helical" evidence="10">
    <location>
        <begin position="62"/>
        <end position="89"/>
    </location>
</feature>
<dbReference type="InterPro" id="IPR002528">
    <property type="entry name" value="MATE_fam"/>
</dbReference>
<evidence type="ECO:0000256" key="3">
    <source>
        <dbReference type="ARBA" id="ARBA00022106"/>
    </source>
</evidence>
<dbReference type="InterPro" id="IPR045070">
    <property type="entry name" value="MATE_MepA-like"/>
</dbReference>